<protein>
    <submittedName>
        <fullName evidence="2">'chromo' domain containing protein</fullName>
    </submittedName>
</protein>
<keyword evidence="3" id="KW-1185">Reference proteome</keyword>
<reference evidence="2" key="2">
    <citation type="submission" date="2015-06" db="UniProtKB">
        <authorList>
            <consortium name="EnsemblPlants"/>
        </authorList>
    </citation>
    <scope>IDENTIFICATION</scope>
    <source>
        <strain evidence="2">DM1-3 516 R44</strain>
    </source>
</reference>
<evidence type="ECO:0000313" key="2">
    <source>
        <dbReference type="EnsemblPlants" id="PGSC0003DMT400094558"/>
    </source>
</evidence>
<keyword evidence="1" id="KW-0812">Transmembrane</keyword>
<keyword evidence="1" id="KW-0472">Membrane</keyword>
<dbReference type="PaxDb" id="4113-PGSC0003DMT400094558"/>
<proteinExistence type="predicted"/>
<organism evidence="2 3">
    <name type="scientific">Solanum tuberosum</name>
    <name type="common">Potato</name>
    <dbReference type="NCBI Taxonomy" id="4113"/>
    <lineage>
        <taxon>Eukaryota</taxon>
        <taxon>Viridiplantae</taxon>
        <taxon>Streptophyta</taxon>
        <taxon>Embryophyta</taxon>
        <taxon>Tracheophyta</taxon>
        <taxon>Spermatophyta</taxon>
        <taxon>Magnoliopsida</taxon>
        <taxon>eudicotyledons</taxon>
        <taxon>Gunneridae</taxon>
        <taxon>Pentapetalae</taxon>
        <taxon>asterids</taxon>
        <taxon>lamiids</taxon>
        <taxon>Solanales</taxon>
        <taxon>Solanaceae</taxon>
        <taxon>Solanoideae</taxon>
        <taxon>Solaneae</taxon>
        <taxon>Solanum</taxon>
    </lineage>
</organism>
<keyword evidence="1" id="KW-1133">Transmembrane helix</keyword>
<evidence type="ECO:0000256" key="1">
    <source>
        <dbReference type="SAM" id="Phobius"/>
    </source>
</evidence>
<dbReference type="Gramene" id="PGSC0003DMT400094558">
    <property type="protein sequence ID" value="PGSC0003DMT400094558"/>
    <property type="gene ID" value="PGSC0003DMG400044129"/>
</dbReference>
<evidence type="ECO:0000313" key="3">
    <source>
        <dbReference type="Proteomes" id="UP000011115"/>
    </source>
</evidence>
<accession>M1DUD4</accession>
<dbReference type="HOGENOM" id="CLU_1819285_0_0_1"/>
<sequence length="142" mass="15076">MYDLDDVLVIVIVMVNTSVRPVAPVNVPAEESATRGRGRGREIEEENVEVENVKELGQEENVQAETTCIPPIDTVLAQQIMSFFKGLAGPGILSFVQATQAPINPYVASTVPKTIGMGVALCLANAALAGVFAALVSPLWRA</sequence>
<name>M1DUD4_SOLTU</name>
<dbReference type="Proteomes" id="UP000011115">
    <property type="component" value="Unassembled WGS sequence"/>
</dbReference>
<feature type="transmembrane region" description="Helical" evidence="1">
    <location>
        <begin position="115"/>
        <end position="140"/>
    </location>
</feature>
<reference evidence="3" key="1">
    <citation type="journal article" date="2011" name="Nature">
        <title>Genome sequence and analysis of the tuber crop potato.</title>
        <authorList>
            <consortium name="The Potato Genome Sequencing Consortium"/>
        </authorList>
    </citation>
    <scope>NUCLEOTIDE SEQUENCE [LARGE SCALE GENOMIC DNA]</scope>
    <source>
        <strain evidence="3">cv. DM1-3 516 R44</strain>
    </source>
</reference>
<dbReference type="InParanoid" id="M1DUD4"/>
<dbReference type="EnsemblPlants" id="PGSC0003DMT400094558">
    <property type="protein sequence ID" value="PGSC0003DMT400094558"/>
    <property type="gene ID" value="PGSC0003DMG400044129"/>
</dbReference>
<dbReference type="AlphaFoldDB" id="M1DUD4"/>